<reference evidence="2 3" key="1">
    <citation type="submission" date="2014-11" db="EMBL/GenBank/DDBJ databases">
        <title>Draft Genome Sequence of Brevibacterium linens AE038-8.</title>
        <authorList>
            <person name="Maizel D."/>
            <person name="Utturkar S.M."/>
            <person name="Brown S.D."/>
            <person name="Ferrero M."/>
            <person name="Rosen B.P."/>
        </authorList>
    </citation>
    <scope>NUCLEOTIDE SEQUENCE [LARGE SCALE GENOMIC DNA]</scope>
    <source>
        <strain evidence="2 3">AE038-8</strain>
    </source>
</reference>
<gene>
    <name evidence="2" type="ORF">AE0388_0435</name>
</gene>
<evidence type="ECO:0000313" key="3">
    <source>
        <dbReference type="Proteomes" id="UP000031488"/>
    </source>
</evidence>
<organism evidence="2 3">
    <name type="scientific">Brevibacterium linens</name>
    <dbReference type="NCBI Taxonomy" id="1703"/>
    <lineage>
        <taxon>Bacteria</taxon>
        <taxon>Bacillati</taxon>
        <taxon>Actinomycetota</taxon>
        <taxon>Actinomycetes</taxon>
        <taxon>Micrococcales</taxon>
        <taxon>Brevibacteriaceae</taxon>
        <taxon>Brevibacterium</taxon>
    </lineage>
</organism>
<feature type="compositionally biased region" description="Polar residues" evidence="1">
    <location>
        <begin position="20"/>
        <end position="30"/>
    </location>
</feature>
<dbReference type="Proteomes" id="UP000031488">
    <property type="component" value="Unassembled WGS sequence"/>
</dbReference>
<evidence type="ECO:0000313" key="2">
    <source>
        <dbReference type="EMBL" id="KHS53974.1"/>
    </source>
</evidence>
<keyword evidence="3" id="KW-1185">Reference proteome</keyword>
<name>A0A0B9ASY1_BRELN</name>
<evidence type="ECO:0000256" key="1">
    <source>
        <dbReference type="SAM" id="MobiDB-lite"/>
    </source>
</evidence>
<evidence type="ECO:0008006" key="4">
    <source>
        <dbReference type="Google" id="ProtNLM"/>
    </source>
</evidence>
<accession>A0A0B9ASY1</accession>
<dbReference type="EMBL" id="JTJZ01000012">
    <property type="protein sequence ID" value="KHS53974.1"/>
    <property type="molecule type" value="Genomic_DNA"/>
</dbReference>
<protein>
    <recommendedName>
        <fullName evidence="4">DUF429 domain-containing protein</fullName>
    </recommendedName>
</protein>
<feature type="region of interest" description="Disordered" evidence="1">
    <location>
        <begin position="1"/>
        <end position="30"/>
    </location>
</feature>
<dbReference type="InterPro" id="IPR007362">
    <property type="entry name" value="DUF429"/>
</dbReference>
<sequence length="294" mass="32051">MTSGHAIRSNHLNARRRTDNTGQQTASVVDTSVERADGPVNTHGKKVGMRVAGVDLAAEADRTGLAILNVGERESLNAQMTIDELLLGADDPAIRNAITQAGRTGIDVPLGWPQKFVEFVSDHASGSLSAPVTTDREWRRGLALRETDRSVQRCTGVWPLSVATERIAYAAMRWAGIEARLRAEDVSAARDGSGVVYEVYPAAALKAWGLQHRGYKGQKNSEVRHRLVDDLSAKFPNLEWNGHRDLCVADDNALDAVLAAIIALEAYLGRCEPAPAELKSSARREGWIWVPRND</sequence>
<dbReference type="Pfam" id="PF04250">
    <property type="entry name" value="DUF429"/>
    <property type="match status" value="1"/>
</dbReference>
<comment type="caution">
    <text evidence="2">The sequence shown here is derived from an EMBL/GenBank/DDBJ whole genome shotgun (WGS) entry which is preliminary data.</text>
</comment>
<proteinExistence type="predicted"/>
<dbReference type="AlphaFoldDB" id="A0A0B9ASY1"/>